<reference evidence="12 13" key="1">
    <citation type="submission" date="2024-09" db="EMBL/GenBank/DDBJ databases">
        <title>Floridaenema gen nov. (Aerosakkonemataceae, Aerosakkonematales ord. nov., Cyanobacteria) from benthic tropical and subtropical fresh waters, with the description of four new species.</title>
        <authorList>
            <person name="Moretto J.A."/>
            <person name="Berthold D.E."/>
            <person name="Lefler F.W."/>
            <person name="Huang I.-S."/>
            <person name="Laughinghouse H. IV."/>
        </authorList>
    </citation>
    <scope>NUCLEOTIDE SEQUENCE [LARGE SCALE GENOMIC DNA]</scope>
    <source>
        <strain evidence="12 13">BLCC-F46</strain>
    </source>
</reference>
<evidence type="ECO:0000259" key="10">
    <source>
        <dbReference type="Pfam" id="PF02880"/>
    </source>
</evidence>
<evidence type="ECO:0000259" key="9">
    <source>
        <dbReference type="Pfam" id="PF02879"/>
    </source>
</evidence>
<dbReference type="CDD" id="cd05805">
    <property type="entry name" value="MPG1_transferase"/>
    <property type="match status" value="1"/>
</dbReference>
<feature type="domain" description="Alpha-D-phosphohexomutase alpha/beta/alpha" evidence="10">
    <location>
        <begin position="649"/>
        <end position="756"/>
    </location>
</feature>
<evidence type="ECO:0000313" key="13">
    <source>
        <dbReference type="Proteomes" id="UP001576774"/>
    </source>
</evidence>
<keyword evidence="4" id="KW-0396">Initiation factor</keyword>
<dbReference type="InterPro" id="IPR036900">
    <property type="entry name" value="A-D-PHexomutase_C_sf"/>
</dbReference>
<dbReference type="Gene3D" id="3.90.550.10">
    <property type="entry name" value="Spore Coat Polysaccharide Biosynthesis Protein SpsA, Chain A"/>
    <property type="match status" value="1"/>
</dbReference>
<evidence type="ECO:0000259" key="7">
    <source>
        <dbReference type="Pfam" id="PF00483"/>
    </source>
</evidence>
<dbReference type="Gene3D" id="3.30.310.50">
    <property type="entry name" value="Alpha-D-phosphohexomutase, C-terminal domain"/>
    <property type="match status" value="1"/>
</dbReference>
<comment type="subcellular location">
    <subcellularLocation>
        <location evidence="1">Cytoplasm</location>
        <location evidence="1">Cytosol</location>
    </subcellularLocation>
</comment>
<dbReference type="Gene3D" id="3.40.120.10">
    <property type="entry name" value="Alpha-D-Glucose-1,6-Bisphosphate, subunit A, domain 3"/>
    <property type="match status" value="3"/>
</dbReference>
<dbReference type="InterPro" id="IPR050486">
    <property type="entry name" value="Mannose-1P_guanyltransferase"/>
</dbReference>
<protein>
    <submittedName>
        <fullName evidence="12">Sugar phosphate nucleotidyltransferase</fullName>
    </submittedName>
</protein>
<proteinExistence type="inferred from homology"/>
<keyword evidence="13" id="KW-1185">Reference proteome</keyword>
<dbReference type="RefSeq" id="WP_413273758.1">
    <property type="nucleotide sequence ID" value="NZ_JBHFNQ010000210.1"/>
</dbReference>
<dbReference type="Pfam" id="PF02878">
    <property type="entry name" value="PGM_PMM_I"/>
    <property type="match status" value="1"/>
</dbReference>
<keyword evidence="6" id="KW-0648">Protein biosynthesis</keyword>
<dbReference type="Gene3D" id="2.160.10.10">
    <property type="entry name" value="Hexapeptide repeat proteins"/>
    <property type="match status" value="1"/>
</dbReference>
<organism evidence="12 13">
    <name type="scientific">Floridaenema aerugineum BLCC-F46</name>
    <dbReference type="NCBI Taxonomy" id="3153654"/>
    <lineage>
        <taxon>Bacteria</taxon>
        <taxon>Bacillati</taxon>
        <taxon>Cyanobacteriota</taxon>
        <taxon>Cyanophyceae</taxon>
        <taxon>Oscillatoriophycideae</taxon>
        <taxon>Aerosakkonematales</taxon>
        <taxon>Aerosakkonemataceae</taxon>
        <taxon>Floridanema</taxon>
        <taxon>Floridanema aerugineum</taxon>
    </lineage>
</organism>
<dbReference type="SUPFAM" id="SSF53738">
    <property type="entry name" value="Phosphoglucomutase, first 3 domains"/>
    <property type="match status" value="2"/>
</dbReference>
<dbReference type="Pfam" id="PF25084">
    <property type="entry name" value="LbH_EIF2B"/>
    <property type="match status" value="1"/>
</dbReference>
<feature type="domain" description="Nucleotidyl transferase" evidence="7">
    <location>
        <begin position="3"/>
        <end position="230"/>
    </location>
</feature>
<dbReference type="InterPro" id="IPR016055">
    <property type="entry name" value="A-D-PHexomutase_a/b/a-I/II/III"/>
</dbReference>
<dbReference type="SUPFAM" id="SSF51161">
    <property type="entry name" value="Trimeric LpxA-like enzymes"/>
    <property type="match status" value="1"/>
</dbReference>
<accession>A0ABV4XD79</accession>
<dbReference type="InterPro" id="IPR029044">
    <property type="entry name" value="Nucleotide-diphossugar_trans"/>
</dbReference>
<gene>
    <name evidence="12" type="ORF">ACE1CC_28235</name>
</gene>
<dbReference type="Pfam" id="PF02879">
    <property type="entry name" value="PGM_PMM_II"/>
    <property type="match status" value="1"/>
</dbReference>
<evidence type="ECO:0000313" key="12">
    <source>
        <dbReference type="EMBL" id="MFB2880755.1"/>
    </source>
</evidence>
<evidence type="ECO:0000256" key="2">
    <source>
        <dbReference type="ARBA" id="ARBA00010231"/>
    </source>
</evidence>
<dbReference type="InterPro" id="IPR005844">
    <property type="entry name" value="A-D-PHexomutase_a/b/a-I"/>
</dbReference>
<dbReference type="Proteomes" id="UP001576774">
    <property type="component" value="Unassembled WGS sequence"/>
</dbReference>
<dbReference type="CDD" id="cd04181">
    <property type="entry name" value="NTP_transferase"/>
    <property type="match status" value="1"/>
</dbReference>
<evidence type="ECO:0000259" key="11">
    <source>
        <dbReference type="Pfam" id="PF25084"/>
    </source>
</evidence>
<name>A0ABV4XD79_9CYAN</name>
<keyword evidence="5" id="KW-0597">Phosphoprotein</keyword>
<dbReference type="InterPro" id="IPR005835">
    <property type="entry name" value="NTP_transferase_dom"/>
</dbReference>
<dbReference type="InterPro" id="IPR005845">
    <property type="entry name" value="A-D-PHexomutase_a/b/a-II"/>
</dbReference>
<dbReference type="InterPro" id="IPR011004">
    <property type="entry name" value="Trimer_LpxA-like_sf"/>
</dbReference>
<evidence type="ECO:0000256" key="1">
    <source>
        <dbReference type="ARBA" id="ARBA00004514"/>
    </source>
</evidence>
<dbReference type="Pfam" id="PF02880">
    <property type="entry name" value="PGM_PMM_III"/>
    <property type="match status" value="1"/>
</dbReference>
<sequence>MRAVLMAGGSGTRLRPLTCDLPKPMVPILNRPIAEHIINLLKRHRITEVIATLHYLPDVIRDYFHDGSDFGVQMTYAVEEDQPLGTAGCVKNIAELLDKTFLVISGDCITDFDLSAAIHYHKRHQSKATIVLTRVPNPIEFGVVITDEDGHIKRFLEKPSTSEIFSDTVNTGIYILEPEVLDFLPANQESDFSKDLFPLLLDKGIPMYGYIAEGYWCDVGHLDAYREAQYDGLCGKVKLEKAYEERYVSATLARSTYVGESGIWIGQNTYIDPTAEIEAPVLIGDNSRIGPRVQIEAGTVIGDKVTIGAEANLKRPIIWNGAIVGEEAQLSACVLARGTRVDRRAQVLEGAVVGSLSTVGEESLVNPGVRVWPSKQIESGATLNINLIWGQRATRNLFAQRGVSGLANIDITPEFAVKLGAAYGSTLKPGSQVAVSRDQRSISRMVSRSFIAGLMSVGVHVQNLEATAIPITRTVISTLSVVGGIHIRIHPERPDHILIEFLDLKGINISKAQEKKIEGAYFKEDLRRAQIDEIGNMAYPSQVMDLYITSFEKHLTTQAIRHSNSKVVIDYVYAVSGAVLPQLLAKFGCDAVVLNASLNQTAVSAVEREALLHQLGHVVEALKANFGVQVSGNGEQLILVDETGTPIRGEMLTALMVDMILTANPRGTVVVPVDTSSAVEQIARRHDGKVVRTKANPSALMEACQTNSHVVLGGSAEMGFIFPQLHPGFDAMFCIAKLIEMLTIQERSLGTIRENLPIVYHKSQIVRCPWTVKGALMRYLVETHPADSLELIDGVKICSLTDDSWVLLLPDAGEPLVHIFVNSSDRSWVDRTLKEYRFKVQNFVELEQREQAIK</sequence>
<evidence type="ECO:0000256" key="3">
    <source>
        <dbReference type="ARBA" id="ARBA00022490"/>
    </source>
</evidence>
<evidence type="ECO:0000259" key="8">
    <source>
        <dbReference type="Pfam" id="PF02878"/>
    </source>
</evidence>
<evidence type="ECO:0000256" key="4">
    <source>
        <dbReference type="ARBA" id="ARBA00022540"/>
    </source>
</evidence>
<dbReference type="SUPFAM" id="SSF53448">
    <property type="entry name" value="Nucleotide-diphospho-sugar transferases"/>
    <property type="match status" value="1"/>
</dbReference>
<dbReference type="InterPro" id="IPR056764">
    <property type="entry name" value="LbH_EIF2B3/5"/>
</dbReference>
<dbReference type="EMBL" id="JBHFNQ010000210">
    <property type="protein sequence ID" value="MFB2880755.1"/>
    <property type="molecule type" value="Genomic_DNA"/>
</dbReference>
<feature type="domain" description="Alpha-D-phosphohexomutase alpha/beta/alpha" evidence="8">
    <location>
        <begin position="396"/>
        <end position="526"/>
    </location>
</feature>
<keyword evidence="3" id="KW-0963">Cytoplasm</keyword>
<dbReference type="InterPro" id="IPR005846">
    <property type="entry name" value="A-D-PHexomutase_a/b/a-III"/>
</dbReference>
<dbReference type="PANTHER" id="PTHR22572">
    <property type="entry name" value="SUGAR-1-PHOSPHATE GUANYL TRANSFERASE"/>
    <property type="match status" value="1"/>
</dbReference>
<evidence type="ECO:0000256" key="6">
    <source>
        <dbReference type="ARBA" id="ARBA00022917"/>
    </source>
</evidence>
<dbReference type="Pfam" id="PF00483">
    <property type="entry name" value="NTP_transferase"/>
    <property type="match status" value="1"/>
</dbReference>
<feature type="domain" description="EIF2B subunit epsilon/gamma LbH" evidence="11">
    <location>
        <begin position="263"/>
        <end position="362"/>
    </location>
</feature>
<feature type="domain" description="Alpha-D-phosphohexomutase alpha/beta/alpha" evidence="9">
    <location>
        <begin position="547"/>
        <end position="644"/>
    </location>
</feature>
<comment type="caution">
    <text evidence="12">The sequence shown here is derived from an EMBL/GenBank/DDBJ whole genome shotgun (WGS) entry which is preliminary data.</text>
</comment>
<evidence type="ECO:0000256" key="5">
    <source>
        <dbReference type="ARBA" id="ARBA00022553"/>
    </source>
</evidence>
<comment type="similarity">
    <text evidence="2">Belongs to the phosphohexose mutase family.</text>
</comment>
<dbReference type="SUPFAM" id="SSF55957">
    <property type="entry name" value="Phosphoglucomutase, C-terminal domain"/>
    <property type="match status" value="1"/>
</dbReference>